<reference evidence="10" key="1">
    <citation type="submission" date="2005-08" db="EMBL/GenBank/DDBJ databases">
        <title>Complete sequence of Chlorobium chlorochromatii CaD3.</title>
        <authorList>
            <person name="Copeland A."/>
            <person name="Lucas S."/>
            <person name="Lapidus A."/>
            <person name="Barry K."/>
            <person name="Detter J.C."/>
            <person name="Glavina T."/>
            <person name="Hammon N."/>
            <person name="Israni S."/>
            <person name="Pitluck S."/>
            <person name="Bryant D."/>
            <person name="Schmutz J."/>
            <person name="Larimer F."/>
            <person name="Land M."/>
            <person name="Kyrpides N."/>
            <person name="Ivanova N."/>
            <person name="Richardson P."/>
        </authorList>
    </citation>
    <scope>NUCLEOTIDE SEQUENCE [LARGE SCALE GENOMIC DNA]</scope>
    <source>
        <strain evidence="10">CaD3</strain>
    </source>
</reference>
<feature type="repeat" description="TPR" evidence="8">
    <location>
        <begin position="117"/>
        <end position="150"/>
    </location>
</feature>
<sequence length="706" mass="79303">MNPPSSSSQVIPLQVRQLFDHARQLRKQGMLNEAIEAFREVIELQPDYVAAYNNLANALQAQGDSDGAEAVYQQALHYAPMLPVLHCNYGSLLLARQEYDAAIKSYQKALTLQADFFLAYTNLAKAYSVRGNFFAALQTYKAALRLKPQDAELYLDCGQLYQQYGFIPQAVKYYRRSLQLAASARGYNALGAALQDWGNLKLARASYHRALKLQPDFDLPQYNLAQLYENLGELETARRYYEQTLTVDAENAKLLLHLEMIKRRQADWSNYTERVEQLRHALERHVENDKGEAVPMLSVLSSSLSPALYRALAEQMARQLTRNAQALNATFTFPNNVAPERLKIGYLSPDFRGHAVGTLIADLFQYHERPDFEVFAYSLLPHHDEWTERVKAGCDHFIDVSHKSPLAIAQQIHADGIHILVDLAGYTSYARPLVLALKPAPIQLQYLGYPGTLGAEYVPTIIADKHLIPENHQSYYTEQLCLLPHAWVAAPMQIASLSLTRAEFGLPEKGMVYCCFNGVYKLEPHVFSLWMEILSKVPNSVLWLIDGEESGSNERLRAVAQEAGIAPERLVFAKKRSHEEYLALYRLADLFLDTLSYNAGATAVGAFSAGLPLLTCQGEHYATRMGSALCYAVGLPELVAPTPADYVEFAVQLGSSPKKRAALKRKLAKKLPTAPLFQPQQFVVALEQQYRSLWNNYCELTNNMLG</sequence>
<dbReference type="PROSITE" id="PS50005">
    <property type="entry name" value="TPR"/>
    <property type="match status" value="5"/>
</dbReference>
<dbReference type="STRING" id="340177.Cag_0732"/>
<comment type="pathway">
    <text evidence="1">Protein modification; protein glycosylation.</text>
</comment>
<dbReference type="Pfam" id="PF13844">
    <property type="entry name" value="Glyco_transf_41"/>
    <property type="match status" value="2"/>
</dbReference>
<dbReference type="PANTHER" id="PTHR44366">
    <property type="entry name" value="UDP-N-ACETYLGLUCOSAMINE--PEPTIDE N-ACETYLGLUCOSAMINYLTRANSFERASE 110 KDA SUBUNIT"/>
    <property type="match status" value="1"/>
</dbReference>
<dbReference type="KEGG" id="cch:Cag_0732"/>
<dbReference type="AlphaFoldDB" id="Q3ASM2"/>
<keyword evidence="6" id="KW-0677">Repeat</keyword>
<dbReference type="InterPro" id="IPR037919">
    <property type="entry name" value="OGT"/>
</dbReference>
<feature type="repeat" description="TPR" evidence="8">
    <location>
        <begin position="218"/>
        <end position="251"/>
    </location>
</feature>
<dbReference type="Gene3D" id="1.25.40.10">
    <property type="entry name" value="Tetratricopeptide repeat domain"/>
    <property type="match status" value="4"/>
</dbReference>
<feature type="repeat" description="TPR" evidence="8">
    <location>
        <begin position="184"/>
        <end position="217"/>
    </location>
</feature>
<protein>
    <recommendedName>
        <fullName evidence="3">protein O-GlcNAc transferase</fullName>
        <ecNumber evidence="3">2.4.1.255</ecNumber>
    </recommendedName>
</protein>
<evidence type="ECO:0000256" key="4">
    <source>
        <dbReference type="ARBA" id="ARBA00022676"/>
    </source>
</evidence>
<dbReference type="EC" id="2.4.1.255" evidence="3"/>
<dbReference type="eggNOG" id="COG0457">
    <property type="taxonomic scope" value="Bacteria"/>
</dbReference>
<dbReference type="InterPro" id="IPR029489">
    <property type="entry name" value="OGT/SEC/SPY_C"/>
</dbReference>
<dbReference type="SUPFAM" id="SSF53756">
    <property type="entry name" value="UDP-Glycosyltransferase/glycogen phosphorylase"/>
    <property type="match status" value="1"/>
</dbReference>
<dbReference type="GO" id="GO:0097363">
    <property type="term" value="F:protein O-acetylglucosaminyltransferase activity"/>
    <property type="evidence" value="ECO:0007669"/>
    <property type="project" value="UniProtKB-EC"/>
</dbReference>
<evidence type="ECO:0000256" key="5">
    <source>
        <dbReference type="ARBA" id="ARBA00022679"/>
    </source>
</evidence>
<evidence type="ECO:0000256" key="8">
    <source>
        <dbReference type="PROSITE-ProRule" id="PRU00339"/>
    </source>
</evidence>
<keyword evidence="4" id="KW-0328">Glycosyltransferase</keyword>
<feature type="repeat" description="TPR" evidence="8">
    <location>
        <begin position="15"/>
        <end position="48"/>
    </location>
</feature>
<organism evidence="10">
    <name type="scientific">Chlorobium chlorochromatii (strain CaD3)</name>
    <dbReference type="NCBI Taxonomy" id="340177"/>
    <lineage>
        <taxon>Bacteria</taxon>
        <taxon>Pseudomonadati</taxon>
        <taxon>Chlorobiota</taxon>
        <taxon>Chlorobiia</taxon>
        <taxon>Chlorobiales</taxon>
        <taxon>Chlorobiaceae</taxon>
        <taxon>Chlorobium/Pelodictyon group</taxon>
        <taxon>Chlorobium</taxon>
    </lineage>
</organism>
<evidence type="ECO:0000259" key="9">
    <source>
        <dbReference type="Pfam" id="PF13844"/>
    </source>
</evidence>
<dbReference type="SMART" id="SM00028">
    <property type="entry name" value="TPR"/>
    <property type="match status" value="7"/>
</dbReference>
<evidence type="ECO:0000256" key="7">
    <source>
        <dbReference type="ARBA" id="ARBA00022803"/>
    </source>
</evidence>
<feature type="domain" description="O-GlcNAc transferase C-terminal" evidence="9">
    <location>
        <begin position="499"/>
        <end position="684"/>
    </location>
</feature>
<dbReference type="Pfam" id="PF13414">
    <property type="entry name" value="TPR_11"/>
    <property type="match status" value="3"/>
</dbReference>
<name>Q3ASM2_CHLCH</name>
<dbReference type="eggNOG" id="COG3914">
    <property type="taxonomic scope" value="Bacteria"/>
</dbReference>
<proteinExistence type="inferred from homology"/>
<dbReference type="InterPro" id="IPR019734">
    <property type="entry name" value="TPR_rpt"/>
</dbReference>
<feature type="domain" description="O-GlcNAc transferase C-terminal" evidence="9">
    <location>
        <begin position="266"/>
        <end position="487"/>
    </location>
</feature>
<evidence type="ECO:0000256" key="6">
    <source>
        <dbReference type="ARBA" id="ARBA00022737"/>
    </source>
</evidence>
<evidence type="ECO:0000256" key="3">
    <source>
        <dbReference type="ARBA" id="ARBA00011970"/>
    </source>
</evidence>
<dbReference type="HOGENOM" id="CLU_001721_5_0_10"/>
<gene>
    <name evidence="10" type="ordered locus">Cag_0732</name>
</gene>
<dbReference type="GO" id="GO:0006493">
    <property type="term" value="P:protein O-linked glycosylation"/>
    <property type="evidence" value="ECO:0007669"/>
    <property type="project" value="InterPro"/>
</dbReference>
<evidence type="ECO:0000256" key="1">
    <source>
        <dbReference type="ARBA" id="ARBA00004922"/>
    </source>
</evidence>
<dbReference type="Gene3D" id="3.40.50.2000">
    <property type="entry name" value="Glycogen Phosphorylase B"/>
    <property type="match status" value="1"/>
</dbReference>
<dbReference type="CAZy" id="GT41">
    <property type="family name" value="Glycosyltransferase Family 41"/>
</dbReference>
<dbReference type="EMBL" id="CP000108">
    <property type="protein sequence ID" value="ABB28003.1"/>
    <property type="molecule type" value="Genomic_DNA"/>
</dbReference>
<dbReference type="Pfam" id="PF13181">
    <property type="entry name" value="TPR_8"/>
    <property type="match status" value="2"/>
</dbReference>
<evidence type="ECO:0000313" key="10">
    <source>
        <dbReference type="EMBL" id="ABB28003.1"/>
    </source>
</evidence>
<dbReference type="InterPro" id="IPR011990">
    <property type="entry name" value="TPR-like_helical_dom_sf"/>
</dbReference>
<keyword evidence="5" id="KW-0808">Transferase</keyword>
<accession>Q3ASM2</accession>
<keyword evidence="7 8" id="KW-0802">TPR repeat</keyword>
<dbReference type="Gene3D" id="3.40.50.11380">
    <property type="match status" value="1"/>
</dbReference>
<dbReference type="PANTHER" id="PTHR44366:SF1">
    <property type="entry name" value="UDP-N-ACETYLGLUCOSAMINE--PEPTIDE N-ACETYLGLUCOSAMINYLTRANSFERASE 110 KDA SUBUNIT"/>
    <property type="match status" value="1"/>
</dbReference>
<dbReference type="OrthoDB" id="174931at2"/>
<evidence type="ECO:0000256" key="2">
    <source>
        <dbReference type="ARBA" id="ARBA00005386"/>
    </source>
</evidence>
<comment type="similarity">
    <text evidence="2">Belongs to the glycosyltransferase 41 family. O-GlcNAc transferase subfamily.</text>
</comment>
<feature type="repeat" description="TPR" evidence="8">
    <location>
        <begin position="83"/>
        <end position="116"/>
    </location>
</feature>
<dbReference type="SUPFAM" id="SSF48452">
    <property type="entry name" value="TPR-like"/>
    <property type="match status" value="1"/>
</dbReference>